<dbReference type="InterPro" id="IPR050111">
    <property type="entry name" value="C-type_lectin/snaclec_domain"/>
</dbReference>
<feature type="transmembrane region" description="Helical" evidence="15">
    <location>
        <begin position="21"/>
        <end position="43"/>
    </location>
</feature>
<feature type="domain" description="C-type lectin" evidence="16">
    <location>
        <begin position="90"/>
        <end position="207"/>
    </location>
</feature>
<dbReference type="GO" id="GO:0034987">
    <property type="term" value="F:immunoglobulin receptor binding"/>
    <property type="evidence" value="ECO:0007669"/>
    <property type="project" value="Ensembl"/>
</dbReference>
<dbReference type="SUPFAM" id="SSF56436">
    <property type="entry name" value="C-type lectin-like"/>
    <property type="match status" value="1"/>
</dbReference>
<evidence type="ECO:0000256" key="11">
    <source>
        <dbReference type="ARBA" id="ARBA00023130"/>
    </source>
</evidence>
<keyword evidence="18" id="KW-1185">Reference proteome</keyword>
<evidence type="ECO:0000256" key="9">
    <source>
        <dbReference type="ARBA" id="ARBA00022968"/>
    </source>
</evidence>
<evidence type="ECO:0000256" key="8">
    <source>
        <dbReference type="ARBA" id="ARBA00022859"/>
    </source>
</evidence>
<dbReference type="InParanoid" id="I3MIK6"/>
<dbReference type="InterPro" id="IPR033989">
    <property type="entry name" value="CD209-like_CTLD"/>
</dbReference>
<dbReference type="FunFam" id="3.10.100.10:FF:000024">
    <property type="entry name" value="C-type lectin domain family 4 member A"/>
    <property type="match status" value="1"/>
</dbReference>
<evidence type="ECO:0000256" key="2">
    <source>
        <dbReference type="ARBA" id="ARBA00022475"/>
    </source>
</evidence>
<dbReference type="SMART" id="SM00034">
    <property type="entry name" value="CLECT"/>
    <property type="match status" value="1"/>
</dbReference>
<dbReference type="GO" id="GO:0046872">
    <property type="term" value="F:metal ion binding"/>
    <property type="evidence" value="ECO:0007669"/>
    <property type="project" value="UniProtKB-KW"/>
</dbReference>
<evidence type="ECO:0000313" key="17">
    <source>
        <dbReference type="Ensembl" id="ENSSTOP00000010863.3"/>
    </source>
</evidence>
<keyword evidence="12 15" id="KW-0472">Membrane</keyword>
<dbReference type="GO" id="GO:0042742">
    <property type="term" value="P:defense response to bacterium"/>
    <property type="evidence" value="ECO:0007669"/>
    <property type="project" value="Ensembl"/>
</dbReference>
<keyword evidence="3" id="KW-0399">Innate immunity</keyword>
<evidence type="ECO:0000256" key="3">
    <source>
        <dbReference type="ARBA" id="ARBA00022588"/>
    </source>
</evidence>
<dbReference type="GO" id="GO:0002250">
    <property type="term" value="P:adaptive immune response"/>
    <property type="evidence" value="ECO:0007669"/>
    <property type="project" value="UniProtKB-KW"/>
</dbReference>
<evidence type="ECO:0000256" key="10">
    <source>
        <dbReference type="ARBA" id="ARBA00022989"/>
    </source>
</evidence>
<reference evidence="17" key="3">
    <citation type="submission" date="2025-09" db="UniProtKB">
        <authorList>
            <consortium name="Ensembl"/>
        </authorList>
    </citation>
    <scope>IDENTIFICATION</scope>
</reference>
<keyword evidence="5" id="KW-0479">Metal-binding</keyword>
<keyword evidence="6" id="KW-0430">Lectin</keyword>
<protein>
    <submittedName>
        <fullName evidence="17">C-type lectin domain family 4 member D</fullName>
    </submittedName>
</protein>
<evidence type="ECO:0000256" key="4">
    <source>
        <dbReference type="ARBA" id="ARBA00022692"/>
    </source>
</evidence>
<dbReference type="GO" id="GO:0002292">
    <property type="term" value="P:T cell differentiation involved in immune response"/>
    <property type="evidence" value="ECO:0007669"/>
    <property type="project" value="Ensembl"/>
</dbReference>
<evidence type="ECO:0000256" key="14">
    <source>
        <dbReference type="ARBA" id="ARBA00023180"/>
    </source>
</evidence>
<sequence>MRLEETQSKRQGGRHSQLVTWVFAIVCIFLLSACFIANCFVTYHNFLCKRGMQRFKLPEYHMKLTCIREESGLKGIGDTWNCCPIGWKGFQSNCYLPFNDNKTWAESERNCSEMGAHLATISTEAEQNFTTKFLDRRFSYFLGLTDEDMEGQWHWVDQTPFNPHMAFWHEDEPNNFQEEDCVVIVNAQDKWAWNDFPCNFETSRICKIPGTVFNKTTK</sequence>
<keyword evidence="13" id="KW-1015">Disulfide bond</keyword>
<dbReference type="CDD" id="cd03590">
    <property type="entry name" value="CLECT_DC-SIGN_like"/>
    <property type="match status" value="1"/>
</dbReference>
<reference evidence="18" key="1">
    <citation type="submission" date="2011-11" db="EMBL/GenBank/DDBJ databases">
        <title>The Draft Genome of Spermophilus tridecemlineatus.</title>
        <authorList>
            <consortium name="The Broad Institute Genome Assembly &amp; Analysis Group"/>
            <consortium name="Computational R&amp;D Group"/>
            <consortium name="and Sequencing Platform"/>
            <person name="Di Palma F."/>
            <person name="Alfoldi J."/>
            <person name="Johnson J."/>
            <person name="Berlin A."/>
            <person name="Gnerre S."/>
            <person name="Jaffe D."/>
            <person name="MacCallum I."/>
            <person name="Young S."/>
            <person name="Walker B.J."/>
            <person name="Lindblad-Toh K."/>
        </authorList>
    </citation>
    <scope>NUCLEOTIDE SEQUENCE [LARGE SCALE GENOMIC DNA]</scope>
</reference>
<evidence type="ECO:0000256" key="6">
    <source>
        <dbReference type="ARBA" id="ARBA00022734"/>
    </source>
</evidence>
<dbReference type="GO" id="GO:0038094">
    <property type="term" value="P:Fc-gamma receptor signaling pathway"/>
    <property type="evidence" value="ECO:0007669"/>
    <property type="project" value="Ensembl"/>
</dbReference>
<evidence type="ECO:0000256" key="12">
    <source>
        <dbReference type="ARBA" id="ARBA00023136"/>
    </source>
</evidence>
<dbReference type="STRING" id="43179.ENSSTOP00000010863"/>
<dbReference type="Pfam" id="PF00059">
    <property type="entry name" value="Lectin_C"/>
    <property type="match status" value="1"/>
</dbReference>
<dbReference type="GO" id="GO:0030887">
    <property type="term" value="P:positive regulation of myeloid dendritic cell activation"/>
    <property type="evidence" value="ECO:0007669"/>
    <property type="project" value="Ensembl"/>
</dbReference>
<dbReference type="GO" id="GO:0005537">
    <property type="term" value="F:D-mannose binding"/>
    <property type="evidence" value="ECO:0007669"/>
    <property type="project" value="Ensembl"/>
</dbReference>
<comment type="subcellular location">
    <subcellularLocation>
        <location evidence="1">Cell membrane</location>
        <topology evidence="1">Single-pass type II membrane protein</topology>
    </subcellularLocation>
</comment>
<evidence type="ECO:0000256" key="13">
    <source>
        <dbReference type="ARBA" id="ARBA00023157"/>
    </source>
</evidence>
<proteinExistence type="predicted"/>
<name>I3MIK6_ICTTR</name>
<keyword evidence="2" id="KW-1003">Cell membrane</keyword>
<dbReference type="PROSITE" id="PS51257">
    <property type="entry name" value="PROKAR_LIPOPROTEIN"/>
    <property type="match status" value="1"/>
</dbReference>
<dbReference type="Proteomes" id="UP000005215">
    <property type="component" value="Unassembled WGS sequence"/>
</dbReference>
<dbReference type="GO" id="GO:0038187">
    <property type="term" value="F:pattern recognition receptor activity"/>
    <property type="evidence" value="ECO:0007669"/>
    <property type="project" value="Ensembl"/>
</dbReference>
<evidence type="ECO:0000256" key="15">
    <source>
        <dbReference type="SAM" id="Phobius"/>
    </source>
</evidence>
<dbReference type="EMBL" id="AGTP01113219">
    <property type="status" value="NOT_ANNOTATED_CDS"/>
    <property type="molecule type" value="Genomic_DNA"/>
</dbReference>
<evidence type="ECO:0000259" key="16">
    <source>
        <dbReference type="PROSITE" id="PS50041"/>
    </source>
</evidence>
<reference evidence="17" key="2">
    <citation type="submission" date="2025-08" db="UniProtKB">
        <authorList>
            <consortium name="Ensembl"/>
        </authorList>
    </citation>
    <scope>IDENTIFICATION</scope>
</reference>
<keyword evidence="7" id="KW-0106">Calcium</keyword>
<dbReference type="AlphaFoldDB" id="I3MIK6"/>
<dbReference type="HOGENOM" id="CLU_049894_7_5_1"/>
<keyword evidence="8" id="KW-0391">Immunity</keyword>
<dbReference type="PANTHER" id="PTHR22803">
    <property type="entry name" value="MANNOSE, PHOSPHOLIPASE, LECTIN RECEPTOR RELATED"/>
    <property type="match status" value="1"/>
</dbReference>
<evidence type="ECO:0000256" key="5">
    <source>
        <dbReference type="ARBA" id="ARBA00022723"/>
    </source>
</evidence>
<keyword evidence="14" id="KW-0325">Glycoprotein</keyword>
<keyword evidence="10 15" id="KW-1133">Transmembrane helix</keyword>
<dbReference type="eggNOG" id="KOG4297">
    <property type="taxonomic scope" value="Eukaryota"/>
</dbReference>
<accession>I3MIK6</accession>
<keyword evidence="9" id="KW-0735">Signal-anchor</keyword>
<dbReference type="GO" id="GO:0005886">
    <property type="term" value="C:plasma membrane"/>
    <property type="evidence" value="ECO:0007669"/>
    <property type="project" value="UniProtKB-SubCell"/>
</dbReference>
<dbReference type="FunCoup" id="I3MIK6">
    <property type="interactions" value="426"/>
</dbReference>
<dbReference type="InterPro" id="IPR016186">
    <property type="entry name" value="C-type_lectin-like/link_sf"/>
</dbReference>
<gene>
    <name evidence="17" type="primary">CLEC4D</name>
</gene>
<dbReference type="InterPro" id="IPR016187">
    <property type="entry name" value="CTDL_fold"/>
</dbReference>
<keyword evidence="11" id="KW-1064">Adaptive immunity</keyword>
<dbReference type="GO" id="GO:0043123">
    <property type="term" value="P:positive regulation of canonical NF-kappaB signal transduction"/>
    <property type="evidence" value="ECO:0007669"/>
    <property type="project" value="Ensembl"/>
</dbReference>
<evidence type="ECO:0000256" key="1">
    <source>
        <dbReference type="ARBA" id="ARBA00004401"/>
    </source>
</evidence>
<dbReference type="GO" id="GO:0061760">
    <property type="term" value="P:antifungal innate immune response"/>
    <property type="evidence" value="ECO:0007669"/>
    <property type="project" value="Ensembl"/>
</dbReference>
<dbReference type="Gene3D" id="3.10.100.10">
    <property type="entry name" value="Mannose-Binding Protein A, subunit A"/>
    <property type="match status" value="1"/>
</dbReference>
<dbReference type="InterPro" id="IPR001304">
    <property type="entry name" value="C-type_lectin-like"/>
</dbReference>
<organism evidence="17 18">
    <name type="scientific">Ictidomys tridecemlineatus</name>
    <name type="common">Thirteen-lined ground squirrel</name>
    <name type="synonym">Spermophilus tridecemlineatus</name>
    <dbReference type="NCBI Taxonomy" id="43179"/>
    <lineage>
        <taxon>Eukaryota</taxon>
        <taxon>Metazoa</taxon>
        <taxon>Chordata</taxon>
        <taxon>Craniata</taxon>
        <taxon>Vertebrata</taxon>
        <taxon>Euteleostomi</taxon>
        <taxon>Mammalia</taxon>
        <taxon>Eutheria</taxon>
        <taxon>Euarchontoglires</taxon>
        <taxon>Glires</taxon>
        <taxon>Rodentia</taxon>
        <taxon>Sciuromorpha</taxon>
        <taxon>Sciuridae</taxon>
        <taxon>Xerinae</taxon>
        <taxon>Marmotini</taxon>
        <taxon>Ictidomys</taxon>
    </lineage>
</organism>
<dbReference type="Ensembl" id="ENSSTOT00000012114.3">
    <property type="protein sequence ID" value="ENSSTOP00000010863.3"/>
    <property type="gene ID" value="ENSSTOG00000012112.3"/>
</dbReference>
<evidence type="ECO:0000256" key="7">
    <source>
        <dbReference type="ARBA" id="ARBA00022837"/>
    </source>
</evidence>
<keyword evidence="4 15" id="KW-0812">Transmembrane</keyword>
<dbReference type="PROSITE" id="PS50041">
    <property type="entry name" value="C_TYPE_LECTIN_2"/>
    <property type="match status" value="1"/>
</dbReference>
<dbReference type="GeneTree" id="ENSGT00940000162400"/>
<evidence type="ECO:0000313" key="18">
    <source>
        <dbReference type="Proteomes" id="UP000005215"/>
    </source>
</evidence>